<dbReference type="OrthoDB" id="9806388at2"/>
<organism evidence="10 11">
    <name type="scientific">Algoriphagus aquimarinus</name>
    <dbReference type="NCBI Taxonomy" id="237018"/>
    <lineage>
        <taxon>Bacteria</taxon>
        <taxon>Pseudomonadati</taxon>
        <taxon>Bacteroidota</taxon>
        <taxon>Cytophagia</taxon>
        <taxon>Cytophagales</taxon>
        <taxon>Cyclobacteriaceae</taxon>
        <taxon>Algoriphagus</taxon>
    </lineage>
</organism>
<dbReference type="InterPro" id="IPR029149">
    <property type="entry name" value="Creatin/AminoP/Spt16_N"/>
</dbReference>
<comment type="cofactor">
    <cofactor evidence="2">
        <name>Mn(2+)</name>
        <dbReference type="ChEBI" id="CHEBI:29035"/>
    </cofactor>
</comment>
<dbReference type="AlphaFoldDB" id="A0A1I0YTT8"/>
<sequence length="483" mass="53439">MKIKNTITVLLFLLSIIPAIAQEKNYYQTDFSKEEFATRRAKIFDAIGNQSIAVIQGAGGTPGVSVFRQSNSFYYLTGIESPHAYLLINGKSKKSTLYLQHRDEGMERNQGKVLSAEDAELVKELTGIDEVKGIEKLASDLSGAGGLVKPSGPALFVEFSPVESGNDSRDELLSKQIMAASDPWDGAPSREANFIAKLKATFPQFEIKDLTPTLDNLRLIKSEKEIAIIRKATEIAGLAIIEAMKSTKPGVYEYQLGAAGKYVFSLHGAMGDSYPAIIGGGTNAYMGHYFQKTDQLVDGDLVLMDYAPDYKYYSSDVTRIWPVNGKFTDEQRALYEFIIAYRDALFRYIKPGVTSNEVLDQAAAEMKKYMVGKAFVKPAHLKAVEEGIKFRGHFQHPVGMIVHDVGRVHGVKLEPGMVFTIDPMIWIHEERLYVRIEDVAVVTKDGVENLSAFVPTSIAEIEQTISEKGIIDFSPAVKLPLDK</sequence>
<evidence type="ECO:0000256" key="2">
    <source>
        <dbReference type="ARBA" id="ARBA00001936"/>
    </source>
</evidence>
<evidence type="ECO:0000259" key="9">
    <source>
        <dbReference type="SMART" id="SM01011"/>
    </source>
</evidence>
<proteinExistence type="inferred from homology"/>
<dbReference type="Proteomes" id="UP000198790">
    <property type="component" value="Unassembled WGS sequence"/>
</dbReference>
<evidence type="ECO:0000256" key="6">
    <source>
        <dbReference type="ARBA" id="ARBA00022801"/>
    </source>
</evidence>
<feature type="domain" description="Aminopeptidase P N-terminal" evidence="9">
    <location>
        <begin position="31"/>
        <end position="160"/>
    </location>
</feature>
<gene>
    <name evidence="10" type="ORF">SAMN04489723_10510</name>
</gene>
<dbReference type="Pfam" id="PF00557">
    <property type="entry name" value="Peptidase_M24"/>
    <property type="match status" value="1"/>
</dbReference>
<evidence type="ECO:0000313" key="11">
    <source>
        <dbReference type="Proteomes" id="UP000198790"/>
    </source>
</evidence>
<evidence type="ECO:0000256" key="7">
    <source>
        <dbReference type="ARBA" id="ARBA00023211"/>
    </source>
</evidence>
<evidence type="ECO:0000256" key="5">
    <source>
        <dbReference type="ARBA" id="ARBA00022723"/>
    </source>
</evidence>
<dbReference type="InterPro" id="IPR000994">
    <property type="entry name" value="Pept_M24"/>
</dbReference>
<dbReference type="SUPFAM" id="SSF53092">
    <property type="entry name" value="Creatinase/prolidase N-terminal domain"/>
    <property type="match status" value="1"/>
</dbReference>
<dbReference type="GO" id="GO:0006508">
    <property type="term" value="P:proteolysis"/>
    <property type="evidence" value="ECO:0007669"/>
    <property type="project" value="TreeGrafter"/>
</dbReference>
<keyword evidence="10" id="KW-0645">Protease</keyword>
<dbReference type="PANTHER" id="PTHR43226:SF4">
    <property type="entry name" value="XAA-PRO AMINOPEPTIDASE 3"/>
    <property type="match status" value="1"/>
</dbReference>
<keyword evidence="7" id="KW-0464">Manganese</keyword>
<evidence type="ECO:0000256" key="1">
    <source>
        <dbReference type="ARBA" id="ARBA00001424"/>
    </source>
</evidence>
<dbReference type="SUPFAM" id="SSF55920">
    <property type="entry name" value="Creatinase/aminopeptidase"/>
    <property type="match status" value="1"/>
</dbReference>
<dbReference type="RefSeq" id="WP_092895989.1">
    <property type="nucleotide sequence ID" value="NZ_FOKK01000005.1"/>
</dbReference>
<dbReference type="Pfam" id="PF05195">
    <property type="entry name" value="AMP_N"/>
    <property type="match status" value="1"/>
</dbReference>
<keyword evidence="8" id="KW-0732">Signal</keyword>
<dbReference type="GO" id="GO:0030145">
    <property type="term" value="F:manganese ion binding"/>
    <property type="evidence" value="ECO:0007669"/>
    <property type="project" value="InterPro"/>
</dbReference>
<comment type="similarity">
    <text evidence="3">Belongs to the peptidase M24B family.</text>
</comment>
<dbReference type="PANTHER" id="PTHR43226">
    <property type="entry name" value="XAA-PRO AMINOPEPTIDASE 3"/>
    <property type="match status" value="1"/>
</dbReference>
<keyword evidence="11" id="KW-1185">Reference proteome</keyword>
<dbReference type="GO" id="GO:0070006">
    <property type="term" value="F:metalloaminopeptidase activity"/>
    <property type="evidence" value="ECO:0007669"/>
    <property type="project" value="InterPro"/>
</dbReference>
<comment type="catalytic activity">
    <reaction evidence="1">
        <text>Release of any N-terminal amino acid, including proline, that is linked to proline, even from a dipeptide or tripeptide.</text>
        <dbReference type="EC" id="3.4.11.9"/>
    </reaction>
</comment>
<keyword evidence="6" id="KW-0378">Hydrolase</keyword>
<dbReference type="InterPro" id="IPR007865">
    <property type="entry name" value="Aminopep_P_N"/>
</dbReference>
<dbReference type="Gene3D" id="3.40.350.10">
    <property type="entry name" value="Creatinase/prolidase N-terminal domain"/>
    <property type="match status" value="1"/>
</dbReference>
<keyword evidence="10" id="KW-0031">Aminopeptidase</keyword>
<keyword evidence="5" id="KW-0479">Metal-binding</keyword>
<name>A0A1I0YTT8_9BACT</name>
<evidence type="ECO:0000256" key="3">
    <source>
        <dbReference type="ARBA" id="ARBA00008766"/>
    </source>
</evidence>
<protein>
    <recommendedName>
        <fullName evidence="4">Xaa-Pro aminopeptidase</fullName>
        <ecNumber evidence="4">3.4.11.9</ecNumber>
    </recommendedName>
</protein>
<dbReference type="EMBL" id="FOKK01000005">
    <property type="protein sequence ID" value="SFB15840.1"/>
    <property type="molecule type" value="Genomic_DNA"/>
</dbReference>
<accession>A0A1I0YTT8</accession>
<evidence type="ECO:0000256" key="4">
    <source>
        <dbReference type="ARBA" id="ARBA00012574"/>
    </source>
</evidence>
<reference evidence="10 11" key="1">
    <citation type="submission" date="2016-10" db="EMBL/GenBank/DDBJ databases">
        <authorList>
            <person name="de Groot N.N."/>
        </authorList>
    </citation>
    <scope>NUCLEOTIDE SEQUENCE [LARGE SCALE GENOMIC DNA]</scope>
    <source>
        <strain evidence="10 11">DSM 23399</strain>
    </source>
</reference>
<dbReference type="InterPro" id="IPR036005">
    <property type="entry name" value="Creatinase/aminopeptidase-like"/>
</dbReference>
<evidence type="ECO:0000313" key="10">
    <source>
        <dbReference type="EMBL" id="SFB15840.1"/>
    </source>
</evidence>
<dbReference type="Gene3D" id="3.90.230.10">
    <property type="entry name" value="Creatinase/methionine aminopeptidase superfamily"/>
    <property type="match status" value="1"/>
</dbReference>
<dbReference type="InterPro" id="IPR052433">
    <property type="entry name" value="X-Pro_dipept-like"/>
</dbReference>
<evidence type="ECO:0000256" key="8">
    <source>
        <dbReference type="SAM" id="SignalP"/>
    </source>
</evidence>
<dbReference type="STRING" id="237018.SAMN04489723_10510"/>
<dbReference type="EC" id="3.4.11.9" evidence="4"/>
<dbReference type="SMART" id="SM01011">
    <property type="entry name" value="AMP_N"/>
    <property type="match status" value="1"/>
</dbReference>
<feature type="signal peptide" evidence="8">
    <location>
        <begin position="1"/>
        <end position="21"/>
    </location>
</feature>
<feature type="chain" id="PRO_5011594629" description="Xaa-Pro aminopeptidase" evidence="8">
    <location>
        <begin position="22"/>
        <end position="483"/>
    </location>
</feature>